<evidence type="ECO:0000256" key="1">
    <source>
        <dbReference type="SAM" id="MobiDB-lite"/>
    </source>
</evidence>
<dbReference type="Proteomes" id="UP001152622">
    <property type="component" value="Chromosome 18"/>
</dbReference>
<comment type="caution">
    <text evidence="2">The sequence shown here is derived from an EMBL/GenBank/DDBJ whole genome shotgun (WGS) entry which is preliminary data.</text>
</comment>
<protein>
    <submittedName>
        <fullName evidence="2">Uncharacterized protein</fullName>
    </submittedName>
</protein>
<accession>A0A9Q1EEU3</accession>
<proteinExistence type="predicted"/>
<dbReference type="EMBL" id="JAINUF010000018">
    <property type="protein sequence ID" value="KAJ8337488.1"/>
    <property type="molecule type" value="Genomic_DNA"/>
</dbReference>
<dbReference type="AlphaFoldDB" id="A0A9Q1EEU3"/>
<name>A0A9Q1EEU3_SYNKA</name>
<organism evidence="2 3">
    <name type="scientific">Synaphobranchus kaupii</name>
    <name type="common">Kaup's arrowtooth eel</name>
    <dbReference type="NCBI Taxonomy" id="118154"/>
    <lineage>
        <taxon>Eukaryota</taxon>
        <taxon>Metazoa</taxon>
        <taxon>Chordata</taxon>
        <taxon>Craniata</taxon>
        <taxon>Vertebrata</taxon>
        <taxon>Euteleostomi</taxon>
        <taxon>Actinopterygii</taxon>
        <taxon>Neopterygii</taxon>
        <taxon>Teleostei</taxon>
        <taxon>Anguilliformes</taxon>
        <taxon>Synaphobranchidae</taxon>
        <taxon>Synaphobranchus</taxon>
    </lineage>
</organism>
<evidence type="ECO:0000313" key="2">
    <source>
        <dbReference type="EMBL" id="KAJ8337488.1"/>
    </source>
</evidence>
<reference evidence="2" key="1">
    <citation type="journal article" date="2023" name="Science">
        <title>Genome structures resolve the early diversification of teleost fishes.</title>
        <authorList>
            <person name="Parey E."/>
            <person name="Louis A."/>
            <person name="Montfort J."/>
            <person name="Bouchez O."/>
            <person name="Roques C."/>
            <person name="Iampietro C."/>
            <person name="Lluch J."/>
            <person name="Castinel A."/>
            <person name="Donnadieu C."/>
            <person name="Desvignes T."/>
            <person name="Floi Bucao C."/>
            <person name="Jouanno E."/>
            <person name="Wen M."/>
            <person name="Mejri S."/>
            <person name="Dirks R."/>
            <person name="Jansen H."/>
            <person name="Henkel C."/>
            <person name="Chen W.J."/>
            <person name="Zahm M."/>
            <person name="Cabau C."/>
            <person name="Klopp C."/>
            <person name="Thompson A.W."/>
            <person name="Robinson-Rechavi M."/>
            <person name="Braasch I."/>
            <person name="Lecointre G."/>
            <person name="Bobe J."/>
            <person name="Postlethwait J.H."/>
            <person name="Berthelot C."/>
            <person name="Roest Crollius H."/>
            <person name="Guiguen Y."/>
        </authorList>
    </citation>
    <scope>NUCLEOTIDE SEQUENCE</scope>
    <source>
        <strain evidence="2">WJC10195</strain>
    </source>
</reference>
<keyword evidence="3" id="KW-1185">Reference proteome</keyword>
<evidence type="ECO:0000313" key="3">
    <source>
        <dbReference type="Proteomes" id="UP001152622"/>
    </source>
</evidence>
<sequence length="231" mass="25373">MNRDVDRGVVTCGRYEKAVVTHGRWDWTVSPPAAQGTAVSPPDTERGYMKRHQYRRQTLIHYLCAACRLPPPPQHPIAASPPVPPTRPRSASGFITAASVTGRFIKLSEWFCGLRLGAASRRILYVASLQKSRSATDTKLRWRRCAPSYTLDNLSPFPIGCTNDSAGRLHAGWGAGGQVKDVLPSITRQPPREASTGLQLPRPHLCVRRPIAATSPSPQRPPCPAKLREPC</sequence>
<feature type="region of interest" description="Disordered" evidence="1">
    <location>
        <begin position="209"/>
        <end position="231"/>
    </location>
</feature>
<gene>
    <name evidence="2" type="ORF">SKAU_G00364540</name>
</gene>